<evidence type="ECO:0000313" key="1">
    <source>
        <dbReference type="EMBL" id="WNQ09695.1"/>
    </source>
</evidence>
<dbReference type="Pfam" id="PF01955">
    <property type="entry name" value="CbiZ"/>
    <property type="match status" value="1"/>
</dbReference>
<keyword evidence="2" id="KW-1185">Reference proteome</keyword>
<evidence type="ECO:0000313" key="2">
    <source>
        <dbReference type="Proteomes" id="UP001305702"/>
    </source>
</evidence>
<accession>A0AA96LCG9</accession>
<dbReference type="EMBL" id="CP130318">
    <property type="protein sequence ID" value="WNQ09695.1"/>
    <property type="molecule type" value="Genomic_DNA"/>
</dbReference>
<dbReference type="Proteomes" id="UP001305702">
    <property type="component" value="Chromosome"/>
</dbReference>
<dbReference type="AlphaFoldDB" id="A0AA96LCG9"/>
<dbReference type="InterPro" id="IPR052209">
    <property type="entry name" value="CbiZ"/>
</dbReference>
<dbReference type="RefSeq" id="WP_315603469.1">
    <property type="nucleotide sequence ID" value="NZ_CP130318.1"/>
</dbReference>
<protein>
    <submittedName>
        <fullName evidence="1">Adenosylcobinamide amidohydrolase</fullName>
    </submittedName>
</protein>
<organism evidence="1 2">
    <name type="scientific">Paenibacillus aurantius</name>
    <dbReference type="NCBI Taxonomy" id="2918900"/>
    <lineage>
        <taxon>Bacteria</taxon>
        <taxon>Bacillati</taxon>
        <taxon>Bacillota</taxon>
        <taxon>Bacilli</taxon>
        <taxon>Bacillales</taxon>
        <taxon>Paenibacillaceae</taxon>
        <taxon>Paenibacillus</taxon>
    </lineage>
</organism>
<dbReference type="InterPro" id="IPR002808">
    <property type="entry name" value="AdoCbi_amidolase"/>
</dbReference>
<sequence length="247" mass="26087">MGAGTMSGLCGIGSRIVEKGGESWLEVTSPEPLYVLNSSLWGGGFGWRTGLVNRQVDKSYSCDDPGAEMECFLTRNGYEPDRTAGLLTAARVQDGGYASASLQVEEGGRADRLEVRTWVTVGLSNKARAGLPQLEDNLFPGTINIIVLLDGQPTEAAMVNAVITATEAKAAVLQDLNIRLESGEGATGTTTDAVLIAATGGGRKLSYAGTATRLGYLIGRTVYEATKASALHYLRYIEERAGSGFRS</sequence>
<dbReference type="PANTHER" id="PTHR35336:SF5">
    <property type="entry name" value="ADENOSYLCOBINAMIDE AMIDOHYDROLASE"/>
    <property type="match status" value="1"/>
</dbReference>
<reference evidence="1 2" key="1">
    <citation type="submission" date="2022-02" db="EMBL/GenBank/DDBJ databases">
        <title>Paenibacillus sp. MBLB1776 Whole Genome Shotgun Sequencing.</title>
        <authorList>
            <person name="Hwang C.Y."/>
            <person name="Cho E.-S."/>
            <person name="Seo M.-J."/>
        </authorList>
    </citation>
    <scope>NUCLEOTIDE SEQUENCE [LARGE SCALE GENOMIC DNA]</scope>
    <source>
        <strain evidence="1 2">MBLB1776</strain>
    </source>
</reference>
<proteinExistence type="predicted"/>
<name>A0AA96LCG9_9BACL</name>
<dbReference type="KEGG" id="paun:MJA45_18960"/>
<dbReference type="PANTHER" id="PTHR35336">
    <property type="entry name" value="ADENOSYLCOBINAMIDE AMIDOHYDROLASE"/>
    <property type="match status" value="1"/>
</dbReference>
<gene>
    <name evidence="1" type="ORF">MJA45_18960</name>
</gene>